<dbReference type="Pfam" id="PF20148">
    <property type="entry name" value="DUF6531"/>
    <property type="match status" value="1"/>
</dbReference>
<dbReference type="InterPro" id="IPR045351">
    <property type="entry name" value="DUF6531"/>
</dbReference>
<organism evidence="4 5">
    <name type="scientific">Paenisporosarcina cavernae</name>
    <dbReference type="NCBI Taxonomy" id="2320858"/>
    <lineage>
        <taxon>Bacteria</taxon>
        <taxon>Bacillati</taxon>
        <taxon>Bacillota</taxon>
        <taxon>Bacilli</taxon>
        <taxon>Bacillales</taxon>
        <taxon>Caryophanaceae</taxon>
        <taxon>Paenisporosarcina</taxon>
    </lineage>
</organism>
<feature type="region of interest" description="Disordered" evidence="1">
    <location>
        <begin position="72"/>
        <end position="93"/>
    </location>
</feature>
<evidence type="ECO:0000313" key="5">
    <source>
        <dbReference type="Proteomes" id="UP000265725"/>
    </source>
</evidence>
<keyword evidence="2" id="KW-0732">Signal</keyword>
<gene>
    <name evidence="4" type="ORF">D3873_08955</name>
</gene>
<dbReference type="EMBL" id="CP032418">
    <property type="protein sequence ID" value="AYC29992.1"/>
    <property type="molecule type" value="Genomic_DNA"/>
</dbReference>
<dbReference type="NCBIfam" id="TIGR01643">
    <property type="entry name" value="YD_repeat_2x"/>
    <property type="match status" value="1"/>
</dbReference>
<dbReference type="RefSeq" id="WP_119883728.1">
    <property type="nucleotide sequence ID" value="NZ_CP032418.1"/>
</dbReference>
<dbReference type="KEGG" id="paek:D3873_08955"/>
<accession>A0A385YWV1</accession>
<feature type="chain" id="PRO_5017485643" description="DUF6531 domain-containing protein" evidence="2">
    <location>
        <begin position="28"/>
        <end position="301"/>
    </location>
</feature>
<evidence type="ECO:0000256" key="2">
    <source>
        <dbReference type="SAM" id="SignalP"/>
    </source>
</evidence>
<sequence length="301" mass="34125">MNKKTVVNLLIIMFLLFSTILTYPAQAARNGGVFNTPTPLSSLTNMLPPFDPHQPMMDPSKAIQPTLPITVPEVPNNQISPRQDPERNPATTPQVEYPVNVETGYLEISEKDIEVPGEGLKLSFSRNYSSANDKVGPFGLGWETKLDSSLQMFADFEMGEERQDGTIMNYRFVKDDPDGFITEYDNDTMTNYELHKGHYTKAENGDVLTRIGQFEYVVETPEKNKITYYGYSAPWRENQPTKMGKMIQQTDRLGNRLTYDYNSSGKISKITDEKGRVTEIEWQGELVSQLASPNYDKISFS</sequence>
<protein>
    <recommendedName>
        <fullName evidence="3">DUF6531 domain-containing protein</fullName>
    </recommendedName>
</protein>
<evidence type="ECO:0000313" key="4">
    <source>
        <dbReference type="EMBL" id="AYC29992.1"/>
    </source>
</evidence>
<dbReference type="InterPro" id="IPR006530">
    <property type="entry name" value="YD"/>
</dbReference>
<feature type="signal peptide" evidence="2">
    <location>
        <begin position="1"/>
        <end position="27"/>
    </location>
</feature>
<dbReference type="Proteomes" id="UP000265725">
    <property type="component" value="Chromosome"/>
</dbReference>
<dbReference type="OrthoDB" id="1432909at2"/>
<dbReference type="AlphaFoldDB" id="A0A385YWV1"/>
<evidence type="ECO:0000256" key="1">
    <source>
        <dbReference type="SAM" id="MobiDB-lite"/>
    </source>
</evidence>
<reference evidence="5" key="1">
    <citation type="submission" date="2018-09" db="EMBL/GenBank/DDBJ databases">
        <authorList>
            <person name="Zhu H."/>
        </authorList>
    </citation>
    <scope>NUCLEOTIDE SEQUENCE [LARGE SCALE GENOMIC DNA]</scope>
    <source>
        <strain evidence="5">K2R23-3</strain>
    </source>
</reference>
<proteinExistence type="predicted"/>
<evidence type="ECO:0000259" key="3">
    <source>
        <dbReference type="Pfam" id="PF20148"/>
    </source>
</evidence>
<feature type="domain" description="DUF6531" evidence="3">
    <location>
        <begin position="97"/>
        <end position="166"/>
    </location>
</feature>
<keyword evidence="5" id="KW-1185">Reference proteome</keyword>
<name>A0A385YWV1_9BACL</name>